<keyword evidence="2" id="KW-1185">Reference proteome</keyword>
<dbReference type="AlphaFoldDB" id="A0AAD6XUL0"/>
<accession>A0AAD6XUL0</accession>
<organism evidence="1 2">
    <name type="scientific">Mycena belliarum</name>
    <dbReference type="NCBI Taxonomy" id="1033014"/>
    <lineage>
        <taxon>Eukaryota</taxon>
        <taxon>Fungi</taxon>
        <taxon>Dikarya</taxon>
        <taxon>Basidiomycota</taxon>
        <taxon>Agaricomycotina</taxon>
        <taxon>Agaricomycetes</taxon>
        <taxon>Agaricomycetidae</taxon>
        <taxon>Agaricales</taxon>
        <taxon>Marasmiineae</taxon>
        <taxon>Mycenaceae</taxon>
        <taxon>Mycena</taxon>
    </lineage>
</organism>
<reference evidence="1" key="1">
    <citation type="submission" date="2023-03" db="EMBL/GenBank/DDBJ databases">
        <title>Massive genome expansion in bonnet fungi (Mycena s.s.) driven by repeated elements and novel gene families across ecological guilds.</title>
        <authorList>
            <consortium name="Lawrence Berkeley National Laboratory"/>
            <person name="Harder C.B."/>
            <person name="Miyauchi S."/>
            <person name="Viragh M."/>
            <person name="Kuo A."/>
            <person name="Thoen E."/>
            <person name="Andreopoulos B."/>
            <person name="Lu D."/>
            <person name="Skrede I."/>
            <person name="Drula E."/>
            <person name="Henrissat B."/>
            <person name="Morin E."/>
            <person name="Kohler A."/>
            <person name="Barry K."/>
            <person name="LaButti K."/>
            <person name="Morin E."/>
            <person name="Salamov A."/>
            <person name="Lipzen A."/>
            <person name="Mereny Z."/>
            <person name="Hegedus B."/>
            <person name="Baldrian P."/>
            <person name="Stursova M."/>
            <person name="Weitz H."/>
            <person name="Taylor A."/>
            <person name="Grigoriev I.V."/>
            <person name="Nagy L.G."/>
            <person name="Martin F."/>
            <person name="Kauserud H."/>
        </authorList>
    </citation>
    <scope>NUCLEOTIDE SEQUENCE</scope>
    <source>
        <strain evidence="1">CBHHK173m</strain>
    </source>
</reference>
<gene>
    <name evidence="1" type="ORF">B0H15DRAFT_759996</name>
</gene>
<name>A0AAD6XUL0_9AGAR</name>
<evidence type="ECO:0000313" key="2">
    <source>
        <dbReference type="Proteomes" id="UP001222325"/>
    </source>
</evidence>
<protein>
    <recommendedName>
        <fullName evidence="3">Reverse transcriptase domain-containing protein</fullName>
    </recommendedName>
</protein>
<sequence>MLIHWRIHDWAATRGLIPDWQNGFRPGYQSTTLTSPNNNPFILRCLRDWARANKLDLYVAAIDASNMFPSTDQPTLWLKLFRLGMGGAMFD</sequence>
<evidence type="ECO:0000313" key="1">
    <source>
        <dbReference type="EMBL" id="KAJ7100848.1"/>
    </source>
</evidence>
<evidence type="ECO:0008006" key="3">
    <source>
        <dbReference type="Google" id="ProtNLM"/>
    </source>
</evidence>
<dbReference type="EMBL" id="JARJCN010000005">
    <property type="protein sequence ID" value="KAJ7100848.1"/>
    <property type="molecule type" value="Genomic_DNA"/>
</dbReference>
<feature type="non-terminal residue" evidence="1">
    <location>
        <position position="91"/>
    </location>
</feature>
<comment type="caution">
    <text evidence="1">The sequence shown here is derived from an EMBL/GenBank/DDBJ whole genome shotgun (WGS) entry which is preliminary data.</text>
</comment>
<proteinExistence type="predicted"/>
<dbReference type="Proteomes" id="UP001222325">
    <property type="component" value="Unassembled WGS sequence"/>
</dbReference>